<evidence type="ECO:0000313" key="5">
    <source>
        <dbReference type="RefSeq" id="XP_022311027.1"/>
    </source>
</evidence>
<evidence type="ECO:0000256" key="1">
    <source>
        <dbReference type="ARBA" id="ARBA00022536"/>
    </source>
</evidence>
<reference evidence="5" key="2">
    <citation type="submission" date="2025-08" db="UniProtKB">
        <authorList>
            <consortium name="RefSeq"/>
        </authorList>
    </citation>
    <scope>IDENTIFICATION</scope>
    <source>
        <tissue evidence="5">Whole sample</tissue>
    </source>
</reference>
<protein>
    <submittedName>
        <fullName evidence="5">Multiple epidermal growth factor-like domains protein 10</fullName>
    </submittedName>
</protein>
<name>A0A8B8C5P5_CRAVI</name>
<dbReference type="GO" id="GO:0005044">
    <property type="term" value="F:scavenger receptor activity"/>
    <property type="evidence" value="ECO:0007669"/>
    <property type="project" value="InterPro"/>
</dbReference>
<dbReference type="Proteomes" id="UP000694844">
    <property type="component" value="Chromosome 1"/>
</dbReference>
<evidence type="ECO:0000256" key="2">
    <source>
        <dbReference type="SAM" id="Phobius"/>
    </source>
</evidence>
<accession>A0A8B8C5P5</accession>
<organism evidence="4 5">
    <name type="scientific">Crassostrea virginica</name>
    <name type="common">Eastern oyster</name>
    <dbReference type="NCBI Taxonomy" id="6565"/>
    <lineage>
        <taxon>Eukaryota</taxon>
        <taxon>Metazoa</taxon>
        <taxon>Spiralia</taxon>
        <taxon>Lophotrochozoa</taxon>
        <taxon>Mollusca</taxon>
        <taxon>Bivalvia</taxon>
        <taxon>Autobranchia</taxon>
        <taxon>Pteriomorphia</taxon>
        <taxon>Ostreida</taxon>
        <taxon>Ostreoidea</taxon>
        <taxon>Ostreidae</taxon>
        <taxon>Crassostrea</taxon>
    </lineage>
</organism>
<dbReference type="AlphaFoldDB" id="A0A8B8C5P5"/>
<dbReference type="KEGG" id="cvn:111116332"/>
<sequence length="252" mass="29116">MNQILRLPFIIHVLYGLIFNHTDETSICLNGQTGKRECCQDYRNVSGICKACIGSWGKHCTRNCSFGFYGHGCRYKCNCSLQEICDRREGCIETDASTDRETNFHVLEIGLLFAVGVSILILLVWRGLPYLYRYLTKSPTGNNRTKEINPVKTNSEQLHDQESNYSTIDLRESKFDGFDDSHDSFNPWSRQDSRGPVVSSFKYYPTKSRRMEHTLGEMGYNRVHLKQHHTLQEDTRPYGYCSIECFGPHSQR</sequence>
<gene>
    <name evidence="5" type="primary">LOC111116332</name>
</gene>
<dbReference type="PANTHER" id="PTHR24043">
    <property type="entry name" value="SCAVENGER RECEPTOR CLASS F"/>
    <property type="match status" value="1"/>
</dbReference>
<dbReference type="PANTHER" id="PTHR24043:SF8">
    <property type="entry name" value="EGF-LIKE DOMAIN-CONTAINING PROTEIN"/>
    <property type="match status" value="1"/>
</dbReference>
<evidence type="ECO:0000313" key="4">
    <source>
        <dbReference type="Proteomes" id="UP000694844"/>
    </source>
</evidence>
<reference evidence="4" key="1">
    <citation type="submission" date="2024-06" db="UniProtKB">
        <authorList>
            <consortium name="RefSeq"/>
        </authorList>
    </citation>
    <scope>NUCLEOTIDE SEQUENCE [LARGE SCALE GENOMIC DNA]</scope>
</reference>
<keyword evidence="2" id="KW-0472">Membrane</keyword>
<keyword evidence="2" id="KW-0812">Transmembrane</keyword>
<feature type="transmembrane region" description="Helical" evidence="2">
    <location>
        <begin position="109"/>
        <end position="128"/>
    </location>
</feature>
<keyword evidence="3" id="KW-0732">Signal</keyword>
<feature type="chain" id="PRO_5034294113" evidence="3">
    <location>
        <begin position="17"/>
        <end position="252"/>
    </location>
</feature>
<evidence type="ECO:0000256" key="3">
    <source>
        <dbReference type="SAM" id="SignalP"/>
    </source>
</evidence>
<dbReference type="OrthoDB" id="6209341at2759"/>
<dbReference type="GeneID" id="111116332"/>
<keyword evidence="4" id="KW-1185">Reference proteome</keyword>
<proteinExistence type="predicted"/>
<dbReference type="Gene3D" id="2.170.300.10">
    <property type="entry name" value="Tie2 ligand-binding domain superfamily"/>
    <property type="match status" value="1"/>
</dbReference>
<dbReference type="RefSeq" id="XP_022311027.1">
    <property type="nucleotide sequence ID" value="XM_022455319.1"/>
</dbReference>
<feature type="signal peptide" evidence="3">
    <location>
        <begin position="1"/>
        <end position="16"/>
    </location>
</feature>
<dbReference type="InterPro" id="IPR042635">
    <property type="entry name" value="MEGF10/SREC1/2-like"/>
</dbReference>
<keyword evidence="1" id="KW-0245">EGF-like domain</keyword>
<keyword evidence="2" id="KW-1133">Transmembrane helix</keyword>